<accession>X1BA96</accession>
<reference evidence="1" key="1">
    <citation type="journal article" date="2014" name="Front. Microbiol.">
        <title>High frequency of phylogenetically diverse reductive dehalogenase-homologous genes in deep subseafloor sedimentary metagenomes.</title>
        <authorList>
            <person name="Kawai M."/>
            <person name="Futagami T."/>
            <person name="Toyoda A."/>
            <person name="Takaki Y."/>
            <person name="Nishi S."/>
            <person name="Hori S."/>
            <person name="Arai W."/>
            <person name="Tsubouchi T."/>
            <person name="Morono Y."/>
            <person name="Uchiyama I."/>
            <person name="Ito T."/>
            <person name="Fujiyama A."/>
            <person name="Inagaki F."/>
            <person name="Takami H."/>
        </authorList>
    </citation>
    <scope>NUCLEOTIDE SEQUENCE</scope>
    <source>
        <strain evidence="1">Expedition CK06-06</strain>
    </source>
</reference>
<gene>
    <name evidence="1" type="ORF">S01H4_50488</name>
</gene>
<name>X1BA96_9ZZZZ</name>
<sequence>QPDGLIASQAGGFVDKSVGLSGVIEILFGPGYEKGQALWKTI</sequence>
<comment type="caution">
    <text evidence="1">The sequence shown here is derived from an EMBL/GenBank/DDBJ whole genome shotgun (WGS) entry which is preliminary data.</text>
</comment>
<organism evidence="1">
    <name type="scientific">marine sediment metagenome</name>
    <dbReference type="NCBI Taxonomy" id="412755"/>
    <lineage>
        <taxon>unclassified sequences</taxon>
        <taxon>metagenomes</taxon>
        <taxon>ecological metagenomes</taxon>
    </lineage>
</organism>
<dbReference type="AlphaFoldDB" id="X1BA96"/>
<protein>
    <submittedName>
        <fullName evidence="1">Uncharacterized protein</fullName>
    </submittedName>
</protein>
<evidence type="ECO:0000313" key="1">
    <source>
        <dbReference type="EMBL" id="GAG91995.1"/>
    </source>
</evidence>
<proteinExistence type="predicted"/>
<dbReference type="EMBL" id="BART01028669">
    <property type="protein sequence ID" value="GAG91995.1"/>
    <property type="molecule type" value="Genomic_DNA"/>
</dbReference>
<feature type="non-terminal residue" evidence="1">
    <location>
        <position position="1"/>
    </location>
</feature>